<dbReference type="Proteomes" id="UP000637239">
    <property type="component" value="Chromosome 5"/>
</dbReference>
<evidence type="ECO:0000313" key="2">
    <source>
        <dbReference type="Proteomes" id="UP000637239"/>
    </source>
</evidence>
<reference evidence="1" key="2">
    <citation type="submission" date="2021-02" db="EMBL/GenBank/DDBJ databases">
        <title>Aspergillus chevalieri M1 genome sequence.</title>
        <authorList>
            <person name="Kadooka C."/>
            <person name="Mori K."/>
            <person name="Futagami T."/>
        </authorList>
    </citation>
    <scope>NUCLEOTIDE SEQUENCE</scope>
    <source>
        <strain evidence="1">M1</strain>
    </source>
</reference>
<reference evidence="1" key="1">
    <citation type="submission" date="2021-01" db="EMBL/GenBank/DDBJ databases">
        <authorList>
            <consortium name="Aspergillus chevalieri M1 genome sequencing consortium"/>
            <person name="Kazuki M."/>
            <person name="Futagami T."/>
        </authorList>
    </citation>
    <scope>NUCLEOTIDE SEQUENCE</scope>
    <source>
        <strain evidence="1">M1</strain>
    </source>
</reference>
<dbReference type="RefSeq" id="XP_043137982.1">
    <property type="nucleotide sequence ID" value="XM_043280399.1"/>
</dbReference>
<gene>
    <name evidence="1" type="ORF">ACHE_50658S</name>
</gene>
<protein>
    <submittedName>
        <fullName evidence="1">Uncharacterized protein</fullName>
    </submittedName>
</protein>
<dbReference type="GeneID" id="66983818"/>
<dbReference type="KEGG" id="ache:ACHE_50658S"/>
<evidence type="ECO:0000313" key="1">
    <source>
        <dbReference type="EMBL" id="BCR89460.1"/>
    </source>
</evidence>
<sequence>MNWLVHELTEVVEDGFLTMDEFHYVELGVYGLRAPSFLAPGVHLRPANSRMPSVVVKTGLDTPHHILVDYKYAWLEGGSAVNVSTLIKLEATEDKYVRGRMVVWRKGALNPQTFVSHLARLFEQFRLFIVSVSC</sequence>
<accession>A0A7R7VRF4</accession>
<dbReference type="EMBL" id="AP024420">
    <property type="protein sequence ID" value="BCR89460.1"/>
    <property type="molecule type" value="Genomic_DNA"/>
</dbReference>
<proteinExistence type="predicted"/>
<keyword evidence="2" id="KW-1185">Reference proteome</keyword>
<name>A0A7R7VRF4_ASPCH</name>
<dbReference type="AlphaFoldDB" id="A0A7R7VRF4"/>
<organism evidence="1 2">
    <name type="scientific">Aspergillus chevalieri</name>
    <name type="common">Eurotium chevalieri</name>
    <dbReference type="NCBI Taxonomy" id="182096"/>
    <lineage>
        <taxon>Eukaryota</taxon>
        <taxon>Fungi</taxon>
        <taxon>Dikarya</taxon>
        <taxon>Ascomycota</taxon>
        <taxon>Pezizomycotina</taxon>
        <taxon>Eurotiomycetes</taxon>
        <taxon>Eurotiomycetidae</taxon>
        <taxon>Eurotiales</taxon>
        <taxon>Aspergillaceae</taxon>
        <taxon>Aspergillus</taxon>
        <taxon>Aspergillus subgen. Aspergillus</taxon>
    </lineage>
</organism>